<evidence type="ECO:0000259" key="2">
    <source>
        <dbReference type="Pfam" id="PF01321"/>
    </source>
</evidence>
<reference evidence="3 4" key="1">
    <citation type="submission" date="2013-08" db="EMBL/GenBank/DDBJ databases">
        <title>Genome sequencing of Cellulomonas bogoriensis 69B4.</title>
        <authorList>
            <person name="Chen F."/>
            <person name="Li Y."/>
            <person name="Wang G."/>
        </authorList>
    </citation>
    <scope>NUCLEOTIDE SEQUENCE [LARGE SCALE GENOMIC DNA]</scope>
    <source>
        <strain evidence="3 4">69B4</strain>
    </source>
</reference>
<dbReference type="NCBIfam" id="NF038259">
    <property type="entry name" value="ectoine_DoeA_2"/>
    <property type="match status" value="1"/>
</dbReference>
<comment type="caution">
    <text evidence="3">The sequence shown here is derived from an EMBL/GenBank/DDBJ whole genome shotgun (WGS) entry which is preliminary data.</text>
</comment>
<organism evidence="3 4">
    <name type="scientific">Cellulomonas bogoriensis 69B4 = DSM 16987</name>
    <dbReference type="NCBI Taxonomy" id="1386082"/>
    <lineage>
        <taxon>Bacteria</taxon>
        <taxon>Bacillati</taxon>
        <taxon>Actinomycetota</taxon>
        <taxon>Actinomycetes</taxon>
        <taxon>Micrococcales</taxon>
        <taxon>Cellulomonadaceae</taxon>
        <taxon>Cellulomonas</taxon>
    </lineage>
</organism>
<dbReference type="SUPFAM" id="SSF53092">
    <property type="entry name" value="Creatinase/prolidase N-terminal domain"/>
    <property type="match status" value="1"/>
</dbReference>
<feature type="domain" description="Peptidase M24" evidence="1">
    <location>
        <begin position="161"/>
        <end position="370"/>
    </location>
</feature>
<dbReference type="RefSeq" id="WP_052105028.1">
    <property type="nucleotide sequence ID" value="NZ_AXCZ01000032.1"/>
</dbReference>
<dbReference type="Pfam" id="PF00557">
    <property type="entry name" value="Peptidase_M24"/>
    <property type="match status" value="1"/>
</dbReference>
<dbReference type="InterPro" id="IPR050659">
    <property type="entry name" value="Peptidase_M24B"/>
</dbReference>
<keyword evidence="4" id="KW-1185">Reference proteome</keyword>
<evidence type="ECO:0000313" key="4">
    <source>
        <dbReference type="Proteomes" id="UP000054314"/>
    </source>
</evidence>
<dbReference type="InterPro" id="IPR000994">
    <property type="entry name" value="Pept_M24"/>
</dbReference>
<dbReference type="InterPro" id="IPR000587">
    <property type="entry name" value="Creatinase_N"/>
</dbReference>
<dbReference type="EMBL" id="AXCZ01000032">
    <property type="protein sequence ID" value="KGM13617.1"/>
    <property type="molecule type" value="Genomic_DNA"/>
</dbReference>
<sequence length="405" mass="44901">MRTRQDMTFAPEEYDRRLGELRERMARRLLDAVIITDPENLVYLTDYQTTGYSFFQALVVPLEGEPFMITRAMEESNVHARTWVELTRPYPDTGDAIQQLVAALHEFGLAGKRIGYERNSYFFPAYQQDRIHTSFQRGTLMDCFGIVEEGRRRKSPAEIEVMQRAAVATQAGMLAGLEAAQVGATENDIGAAVSAGMFRAGGEPPAVMPYVASGPRSMIGHATWQGREVRAGEHVFLEVGGCFRRYHTAMMRTVVLGDLSPSMYKAQERMKTALAELRSHMRPGMTVSDADSVVRNIITDNDVDARLVTRSGYSIGIAFPPSWDEGYILSLNPGDFTVLEEGMTFHVIPWMWGVDGDKTVGISDTLRITADGCASFFDLPEDFTVHGGDPAEHGPHLTAVEEEGA</sequence>
<dbReference type="OrthoDB" id="9761809at2"/>
<dbReference type="InterPro" id="IPR036005">
    <property type="entry name" value="Creatinase/aminopeptidase-like"/>
</dbReference>
<dbReference type="PANTHER" id="PTHR46112">
    <property type="entry name" value="AMINOPEPTIDASE"/>
    <property type="match status" value="1"/>
</dbReference>
<dbReference type="Gene3D" id="3.40.350.10">
    <property type="entry name" value="Creatinase/prolidase N-terminal domain"/>
    <property type="match status" value="1"/>
</dbReference>
<dbReference type="Proteomes" id="UP000054314">
    <property type="component" value="Unassembled WGS sequence"/>
</dbReference>
<evidence type="ECO:0000313" key="3">
    <source>
        <dbReference type="EMBL" id="KGM13617.1"/>
    </source>
</evidence>
<accession>A0A0A0C0Y1</accession>
<dbReference type="Pfam" id="PF01321">
    <property type="entry name" value="Creatinase_N"/>
    <property type="match status" value="1"/>
</dbReference>
<dbReference type="CDD" id="cd01066">
    <property type="entry name" value="APP_MetAP"/>
    <property type="match status" value="1"/>
</dbReference>
<name>A0A0A0C0Y1_9CELL</name>
<dbReference type="InterPro" id="IPR029149">
    <property type="entry name" value="Creatin/AminoP/Spt16_N"/>
</dbReference>
<gene>
    <name evidence="3" type="ORF">N869_12710</name>
</gene>
<protein>
    <submittedName>
        <fullName evidence="3">Peptidase M24</fullName>
    </submittedName>
</protein>
<dbReference type="SUPFAM" id="SSF55920">
    <property type="entry name" value="Creatinase/aminopeptidase"/>
    <property type="match status" value="1"/>
</dbReference>
<dbReference type="Gene3D" id="3.90.230.10">
    <property type="entry name" value="Creatinase/methionine aminopeptidase superfamily"/>
    <property type="match status" value="1"/>
</dbReference>
<feature type="domain" description="Creatinase N-terminal" evidence="2">
    <location>
        <begin position="17"/>
        <end position="151"/>
    </location>
</feature>
<dbReference type="PANTHER" id="PTHR46112:SF2">
    <property type="entry name" value="XAA-PRO AMINOPEPTIDASE P-RELATED"/>
    <property type="match status" value="1"/>
</dbReference>
<dbReference type="AlphaFoldDB" id="A0A0A0C0Y1"/>
<evidence type="ECO:0000259" key="1">
    <source>
        <dbReference type="Pfam" id="PF00557"/>
    </source>
</evidence>
<proteinExistence type="predicted"/>